<name>A0A7S4FID9_9EUGL</name>
<evidence type="ECO:0000256" key="4">
    <source>
        <dbReference type="ARBA" id="ARBA00022777"/>
    </source>
</evidence>
<dbReference type="SMART" id="SM00220">
    <property type="entry name" value="S_TKc"/>
    <property type="match status" value="1"/>
</dbReference>
<dbReference type="PROSITE" id="PS00108">
    <property type="entry name" value="PROTEIN_KINASE_ST"/>
    <property type="match status" value="1"/>
</dbReference>
<dbReference type="InterPro" id="IPR011009">
    <property type="entry name" value="Kinase-like_dom_sf"/>
</dbReference>
<keyword evidence="1 7" id="KW-0723">Serine/threonine-protein kinase</keyword>
<keyword evidence="5 6" id="KW-0067">ATP-binding</keyword>
<dbReference type="PANTHER" id="PTHR24055">
    <property type="entry name" value="MITOGEN-ACTIVATED PROTEIN KINASE"/>
    <property type="match status" value="1"/>
</dbReference>
<organism evidence="10">
    <name type="scientific">Eutreptiella gymnastica</name>
    <dbReference type="NCBI Taxonomy" id="73025"/>
    <lineage>
        <taxon>Eukaryota</taxon>
        <taxon>Discoba</taxon>
        <taxon>Euglenozoa</taxon>
        <taxon>Euglenida</taxon>
        <taxon>Spirocuta</taxon>
        <taxon>Euglenophyceae</taxon>
        <taxon>Eutreptiales</taxon>
        <taxon>Eutreptiaceae</taxon>
        <taxon>Eutreptiella</taxon>
    </lineage>
</organism>
<dbReference type="Gene3D" id="3.30.200.20">
    <property type="entry name" value="Phosphorylase Kinase, domain 1"/>
    <property type="match status" value="1"/>
</dbReference>
<evidence type="ECO:0000259" key="9">
    <source>
        <dbReference type="PROSITE" id="PS50011"/>
    </source>
</evidence>
<keyword evidence="3 6" id="KW-0547">Nucleotide-binding</keyword>
<evidence type="ECO:0000256" key="5">
    <source>
        <dbReference type="ARBA" id="ARBA00022840"/>
    </source>
</evidence>
<keyword evidence="7" id="KW-0460">Magnesium</keyword>
<protein>
    <recommendedName>
        <fullName evidence="7">Mitogen-activated protein kinase</fullName>
        <ecNumber evidence="7">2.7.11.24</ecNumber>
    </recommendedName>
</protein>
<dbReference type="FunFam" id="3.30.200.20:FF:000046">
    <property type="entry name" value="Mitogen-activated protein kinase"/>
    <property type="match status" value="1"/>
</dbReference>
<keyword evidence="2 7" id="KW-0808">Transferase</keyword>
<keyword evidence="4 7" id="KW-0418">Kinase</keyword>
<proteinExistence type="inferred from homology"/>
<comment type="cofactor">
    <cofactor evidence="7">
        <name>Mg(2+)</name>
        <dbReference type="ChEBI" id="CHEBI:18420"/>
    </cofactor>
</comment>
<comment type="similarity">
    <text evidence="7">Belongs to the protein kinase superfamily. Ser/Thr protein kinase family. MAP kinase subfamily.</text>
</comment>
<dbReference type="EMBL" id="HBJA01025736">
    <property type="protein sequence ID" value="CAE0797251.1"/>
    <property type="molecule type" value="Transcribed_RNA"/>
</dbReference>
<feature type="compositionally biased region" description="Basic and acidic residues" evidence="8">
    <location>
        <begin position="444"/>
        <end position="460"/>
    </location>
</feature>
<evidence type="ECO:0000256" key="3">
    <source>
        <dbReference type="ARBA" id="ARBA00022741"/>
    </source>
</evidence>
<evidence type="ECO:0000313" key="10">
    <source>
        <dbReference type="EMBL" id="CAE0797251.1"/>
    </source>
</evidence>
<evidence type="ECO:0000256" key="6">
    <source>
        <dbReference type="PROSITE-ProRule" id="PRU10141"/>
    </source>
</evidence>
<dbReference type="PROSITE" id="PS00107">
    <property type="entry name" value="PROTEIN_KINASE_ATP"/>
    <property type="match status" value="1"/>
</dbReference>
<dbReference type="Pfam" id="PF00069">
    <property type="entry name" value="Pkinase"/>
    <property type="match status" value="1"/>
</dbReference>
<dbReference type="SUPFAM" id="SSF56112">
    <property type="entry name" value="Protein kinase-like (PK-like)"/>
    <property type="match status" value="1"/>
</dbReference>
<accession>A0A7S4FID9</accession>
<feature type="region of interest" description="Disordered" evidence="8">
    <location>
        <begin position="444"/>
        <end position="466"/>
    </location>
</feature>
<dbReference type="InterPro" id="IPR008271">
    <property type="entry name" value="Ser/Thr_kinase_AS"/>
</dbReference>
<dbReference type="InterPro" id="IPR050117">
    <property type="entry name" value="MAPK"/>
</dbReference>
<dbReference type="PROSITE" id="PS01351">
    <property type="entry name" value="MAPK"/>
    <property type="match status" value="1"/>
</dbReference>
<evidence type="ECO:0000256" key="8">
    <source>
        <dbReference type="SAM" id="MobiDB-lite"/>
    </source>
</evidence>
<dbReference type="InterPro" id="IPR000719">
    <property type="entry name" value="Prot_kinase_dom"/>
</dbReference>
<comment type="activity regulation">
    <text evidence="7">Activated by threonine and tyrosine phosphorylation.</text>
</comment>
<dbReference type="Gene3D" id="1.10.510.10">
    <property type="entry name" value="Transferase(Phosphotransferase) domain 1"/>
    <property type="match status" value="1"/>
</dbReference>
<evidence type="ECO:0000256" key="1">
    <source>
        <dbReference type="ARBA" id="ARBA00022527"/>
    </source>
</evidence>
<dbReference type="GO" id="GO:0005524">
    <property type="term" value="F:ATP binding"/>
    <property type="evidence" value="ECO:0007669"/>
    <property type="project" value="UniProtKB-UniRule"/>
</dbReference>
<feature type="domain" description="Protein kinase" evidence="9">
    <location>
        <begin position="51"/>
        <end position="343"/>
    </location>
</feature>
<dbReference type="CDD" id="cd07834">
    <property type="entry name" value="STKc_MAPK"/>
    <property type="match status" value="1"/>
</dbReference>
<reference evidence="10" key="1">
    <citation type="submission" date="2021-01" db="EMBL/GenBank/DDBJ databases">
        <authorList>
            <person name="Corre E."/>
            <person name="Pelletier E."/>
            <person name="Niang G."/>
            <person name="Scheremetjew M."/>
            <person name="Finn R."/>
            <person name="Kale V."/>
            <person name="Holt S."/>
            <person name="Cochrane G."/>
            <person name="Meng A."/>
            <person name="Brown T."/>
            <person name="Cohen L."/>
        </authorList>
    </citation>
    <scope>NUCLEOTIDE SEQUENCE</scope>
    <source>
        <strain evidence="10">CCMP1594</strain>
    </source>
</reference>
<dbReference type="EC" id="2.7.11.24" evidence="7"/>
<dbReference type="GO" id="GO:0004707">
    <property type="term" value="F:MAP kinase activity"/>
    <property type="evidence" value="ECO:0007669"/>
    <property type="project" value="UniProtKB-EC"/>
</dbReference>
<feature type="binding site" evidence="6">
    <location>
        <position position="81"/>
    </location>
    <ligand>
        <name>ATP</name>
        <dbReference type="ChEBI" id="CHEBI:30616"/>
    </ligand>
</feature>
<evidence type="ECO:0000256" key="2">
    <source>
        <dbReference type="ARBA" id="ARBA00022679"/>
    </source>
</evidence>
<sequence length="543" mass="61942">MTMEGVESVDEGKVVAHPEEPEVSERYPFTRHNGLKTYTIKGNKFELPEKYVITARLGQGSYGMVVQALDKDTGEKVAIKKCSSLFKYPEDGKRILREIKIMQIMNHRNILTILDVVPPTSREFEEIYMVTPCLDTDLSNIIRSQTLSEGHCKYIIYQILRGLKYIHSANVLHRDLKPANVLINFDCRIKICDFGLARGADPNSRKQALTNYVVTRWYRAPELLLDNTRYNSAIDIWAAGCIFAEMLRGSALFPGESSLDQMHRVADALGVPPDDDLWWIQSAKAREYLKSRSGKENRIPTQDLRNMIPADTKPLAVDFMKHMLAFNPYKRWSADWLLDHPYLADCHRPESCSRASSTFKWKWDSDYPDEHHLRKLFWKEMAVFHPEIEHTVPQLIASPTPLIKEASRNVTAELKREPSTTMDKAQYQAAAHARTTSSSYLKERIQNHSKQDPGKEEAHAAADAYSRTNPLTYKDIQKNQGVADKQADCPGSTEIKPAATVIKERSTNVVHADEKSKLPLGGYTDNIVTVERMDCRHILQHML</sequence>
<dbReference type="InterPro" id="IPR003527">
    <property type="entry name" value="MAP_kinase_CS"/>
</dbReference>
<dbReference type="FunFam" id="1.10.510.10:FF:000040">
    <property type="entry name" value="Mitogen-activated protein kinase"/>
    <property type="match status" value="1"/>
</dbReference>
<gene>
    <name evidence="10" type="ORF">EGYM00163_LOCUS8371</name>
</gene>
<comment type="catalytic activity">
    <reaction evidence="7">
        <text>L-threonyl-[protein] + ATP = O-phospho-L-threonyl-[protein] + ADP + H(+)</text>
        <dbReference type="Rhea" id="RHEA:46608"/>
        <dbReference type="Rhea" id="RHEA-COMP:11060"/>
        <dbReference type="Rhea" id="RHEA-COMP:11605"/>
        <dbReference type="ChEBI" id="CHEBI:15378"/>
        <dbReference type="ChEBI" id="CHEBI:30013"/>
        <dbReference type="ChEBI" id="CHEBI:30616"/>
        <dbReference type="ChEBI" id="CHEBI:61977"/>
        <dbReference type="ChEBI" id="CHEBI:456216"/>
        <dbReference type="EC" id="2.7.11.24"/>
    </reaction>
</comment>
<dbReference type="AlphaFoldDB" id="A0A7S4FID9"/>
<evidence type="ECO:0000256" key="7">
    <source>
        <dbReference type="RuleBase" id="RU361165"/>
    </source>
</evidence>
<dbReference type="PROSITE" id="PS50011">
    <property type="entry name" value="PROTEIN_KINASE_DOM"/>
    <property type="match status" value="1"/>
</dbReference>
<dbReference type="InterPro" id="IPR017441">
    <property type="entry name" value="Protein_kinase_ATP_BS"/>
</dbReference>